<keyword evidence="3" id="KW-1185">Reference proteome</keyword>
<dbReference type="RefSeq" id="XP_024746473.1">
    <property type="nucleotide sequence ID" value="XM_024895650.1"/>
</dbReference>
<dbReference type="EMBL" id="KZ680220">
    <property type="protein sequence ID" value="PTB63153.1"/>
    <property type="molecule type" value="Genomic_DNA"/>
</dbReference>
<dbReference type="Gene3D" id="3.60.15.10">
    <property type="entry name" value="Ribonuclease Z/Hydroxyacylglutathione hydrolase-like"/>
    <property type="match status" value="1"/>
</dbReference>
<evidence type="ECO:0000259" key="1">
    <source>
        <dbReference type="SMART" id="SM00849"/>
    </source>
</evidence>
<feature type="domain" description="Metallo-beta-lactamase" evidence="1">
    <location>
        <begin position="90"/>
        <end position="269"/>
    </location>
</feature>
<proteinExistence type="predicted"/>
<evidence type="ECO:0000313" key="2">
    <source>
        <dbReference type="EMBL" id="PTB63153.1"/>
    </source>
</evidence>
<sequence length="309" mass="34694">MDLTLEPYDDTVSSSWLICNTCGTQFPTADRSALKTCYICDDPRQYVPPSGQSFTTLADIRATGHRNEFVPYQHDERILSIHTEPKFAIGQRAILIRTPEGNILWDCITLLDDETIDRIKQLGGLKAIVISHPHFYSTHVQWARAFQCPVYTSAEDVRWTTTPSVYRKPLTEVEAEIVPGVKAIKLGGHFPGSMVLLFDGKLFIADTLMTTAAGIGKWEVDALGEKREKPPGLNSFAFLWSIPNSIPLSADEIHRMWGILKAYDFTSTHAIFVGMDIEDDKVKERVLESMKIQTRAMGHVTHALLDETL</sequence>
<evidence type="ECO:0000313" key="3">
    <source>
        <dbReference type="Proteomes" id="UP000241546"/>
    </source>
</evidence>
<dbReference type="SMART" id="SM00849">
    <property type="entry name" value="Lactamase_B"/>
    <property type="match status" value="1"/>
</dbReference>
<dbReference type="Proteomes" id="UP000241546">
    <property type="component" value="Unassembled WGS sequence"/>
</dbReference>
<dbReference type="OrthoDB" id="17458at2759"/>
<name>A0A2T4B1F0_9HYPO</name>
<protein>
    <recommendedName>
        <fullName evidence="1">Metallo-beta-lactamase domain-containing protein</fullName>
    </recommendedName>
</protein>
<dbReference type="InterPro" id="IPR001279">
    <property type="entry name" value="Metallo-B-lactamas"/>
</dbReference>
<organism evidence="2 3">
    <name type="scientific">Trichoderma citrinoviride</name>
    <dbReference type="NCBI Taxonomy" id="58853"/>
    <lineage>
        <taxon>Eukaryota</taxon>
        <taxon>Fungi</taxon>
        <taxon>Dikarya</taxon>
        <taxon>Ascomycota</taxon>
        <taxon>Pezizomycotina</taxon>
        <taxon>Sordariomycetes</taxon>
        <taxon>Hypocreomycetidae</taxon>
        <taxon>Hypocreales</taxon>
        <taxon>Hypocreaceae</taxon>
        <taxon>Trichoderma</taxon>
    </lineage>
</organism>
<dbReference type="SUPFAM" id="SSF56281">
    <property type="entry name" value="Metallo-hydrolase/oxidoreductase"/>
    <property type="match status" value="1"/>
</dbReference>
<dbReference type="AlphaFoldDB" id="A0A2T4B1F0"/>
<gene>
    <name evidence="2" type="ORF">BBK36DRAFT_1171953</name>
</gene>
<dbReference type="GeneID" id="36603768"/>
<reference evidence="3" key="1">
    <citation type="submission" date="2016-07" db="EMBL/GenBank/DDBJ databases">
        <title>Multiple horizontal gene transfer events from other fungi enriched the ability of initially mycotrophic Trichoderma (Ascomycota) to feed on dead plant biomass.</title>
        <authorList>
            <consortium name="DOE Joint Genome Institute"/>
            <person name="Atanasova L."/>
            <person name="Chenthamara K."/>
            <person name="Zhang J."/>
            <person name="Grujic M."/>
            <person name="Henrissat B."/>
            <person name="Kuo A."/>
            <person name="Aerts A."/>
            <person name="Salamov A."/>
            <person name="Lipzen A."/>
            <person name="Labutti K."/>
            <person name="Barry K."/>
            <person name="Miao Y."/>
            <person name="Rahimi M.J."/>
            <person name="Shen Q."/>
            <person name="Grigoriev I.V."/>
            <person name="Kubicek C.P."/>
            <person name="Druzhinina I.S."/>
        </authorList>
    </citation>
    <scope>NUCLEOTIDE SEQUENCE [LARGE SCALE GENOMIC DNA]</scope>
    <source>
        <strain evidence="3">TUCIM 6016</strain>
    </source>
</reference>
<dbReference type="PANTHER" id="PTHR36839:SF1">
    <property type="entry name" value="METALLO-BETA-LACTAMASE FAMILY PROTEIN (AFU_ORTHOLOGUE AFUA_5G12770)"/>
    <property type="match status" value="1"/>
</dbReference>
<accession>A0A2T4B1F0</accession>
<dbReference type="InterPro" id="IPR036866">
    <property type="entry name" value="RibonucZ/Hydroxyglut_hydro"/>
</dbReference>
<dbReference type="PANTHER" id="PTHR36839">
    <property type="entry name" value="METALLO-BETA-LACTAMASE FAMILY PROTEIN (AFU_ORTHOLOGUE AFUA_5G12770)"/>
    <property type="match status" value="1"/>
</dbReference>